<evidence type="ECO:0000256" key="5">
    <source>
        <dbReference type="ARBA" id="ARBA00022840"/>
    </source>
</evidence>
<comment type="similarity">
    <text evidence="1">Belongs to the helicase family. UvrD subfamily.</text>
</comment>
<dbReference type="GO" id="GO:0005524">
    <property type="term" value="F:ATP binding"/>
    <property type="evidence" value="ECO:0007669"/>
    <property type="project" value="UniProtKB-UniRule"/>
</dbReference>
<dbReference type="InterPro" id="IPR027417">
    <property type="entry name" value="P-loop_NTPase"/>
</dbReference>
<evidence type="ECO:0000256" key="3">
    <source>
        <dbReference type="ARBA" id="ARBA00022801"/>
    </source>
</evidence>
<dbReference type="CDD" id="cd17932">
    <property type="entry name" value="DEXQc_UvrD"/>
    <property type="match status" value="1"/>
</dbReference>
<evidence type="ECO:0000259" key="14">
    <source>
        <dbReference type="PROSITE" id="PS51198"/>
    </source>
</evidence>
<dbReference type="PANTHER" id="PTHR11070:SF2">
    <property type="entry name" value="ATP-DEPENDENT DNA HELICASE SRS2"/>
    <property type="match status" value="1"/>
</dbReference>
<comment type="catalytic activity">
    <reaction evidence="8">
        <text>Couples ATP hydrolysis with the unwinding of duplex DNA by translocating in the 3'-5' direction.</text>
        <dbReference type="EC" id="5.6.2.4"/>
    </reaction>
</comment>
<feature type="domain" description="UvrD-like helicase ATP-binding" evidence="14">
    <location>
        <begin position="7"/>
        <end position="292"/>
    </location>
</feature>
<protein>
    <recommendedName>
        <fullName evidence="9">DNA 3'-5' helicase</fullName>
        <ecNumber evidence="9">5.6.2.4</ecNumber>
    </recommendedName>
    <alternativeName>
        <fullName evidence="10">DNA 3'-5' helicase II</fullName>
    </alternativeName>
</protein>
<dbReference type="GO" id="GO:0000725">
    <property type="term" value="P:recombinational repair"/>
    <property type="evidence" value="ECO:0007669"/>
    <property type="project" value="TreeGrafter"/>
</dbReference>
<evidence type="ECO:0000256" key="4">
    <source>
        <dbReference type="ARBA" id="ARBA00022806"/>
    </source>
</evidence>
<dbReference type="PANTHER" id="PTHR11070">
    <property type="entry name" value="UVRD / RECB / PCRA DNA HELICASE FAMILY MEMBER"/>
    <property type="match status" value="1"/>
</dbReference>
<evidence type="ECO:0000256" key="9">
    <source>
        <dbReference type="ARBA" id="ARBA00034808"/>
    </source>
</evidence>
<dbReference type="SUPFAM" id="SSF52540">
    <property type="entry name" value="P-loop containing nucleoside triphosphate hydrolases"/>
    <property type="match status" value="1"/>
</dbReference>
<reference evidence="16 17" key="2">
    <citation type="submission" date="2019-09" db="EMBL/GenBank/DDBJ databases">
        <authorList>
            <person name="Jin C."/>
        </authorList>
    </citation>
    <scope>NUCLEOTIDE SEQUENCE [LARGE SCALE GENOMIC DNA]</scope>
    <source>
        <strain evidence="16 17">BN140078</strain>
    </source>
</reference>
<keyword evidence="7" id="KW-0413">Isomerase</keyword>
<accession>A0A5B2W4C8</accession>
<evidence type="ECO:0000313" key="17">
    <source>
        <dbReference type="Proteomes" id="UP000324611"/>
    </source>
</evidence>
<feature type="domain" description="UvrD-like helicase C-terminal" evidence="15">
    <location>
        <begin position="293"/>
        <end position="574"/>
    </location>
</feature>
<dbReference type="PROSITE" id="PS51217">
    <property type="entry name" value="UVRD_HELICASE_CTER"/>
    <property type="match status" value="1"/>
</dbReference>
<dbReference type="RefSeq" id="WP_149836667.1">
    <property type="nucleotide sequence ID" value="NZ_VUOC01000001.1"/>
</dbReference>
<evidence type="ECO:0000256" key="11">
    <source>
        <dbReference type="ARBA" id="ARBA00048988"/>
    </source>
</evidence>
<feature type="compositionally biased region" description="Low complexity" evidence="13">
    <location>
        <begin position="686"/>
        <end position="705"/>
    </location>
</feature>
<comment type="caution">
    <text evidence="16">The sequence shown here is derived from an EMBL/GenBank/DDBJ whole genome shotgun (WGS) entry which is preliminary data.</text>
</comment>
<dbReference type="GO" id="GO:0016887">
    <property type="term" value="F:ATP hydrolysis activity"/>
    <property type="evidence" value="ECO:0007669"/>
    <property type="project" value="RHEA"/>
</dbReference>
<keyword evidence="5 12" id="KW-0067">ATP-binding</keyword>
<dbReference type="Pfam" id="PF13361">
    <property type="entry name" value="UvrD_C"/>
    <property type="match status" value="1"/>
</dbReference>
<dbReference type="EC" id="5.6.2.4" evidence="9"/>
<dbReference type="Proteomes" id="UP000324611">
    <property type="component" value="Unassembled WGS sequence"/>
</dbReference>
<dbReference type="Gene3D" id="3.40.50.300">
    <property type="entry name" value="P-loop containing nucleotide triphosphate hydrolases"/>
    <property type="match status" value="2"/>
</dbReference>
<evidence type="ECO:0000256" key="6">
    <source>
        <dbReference type="ARBA" id="ARBA00023125"/>
    </source>
</evidence>
<dbReference type="InterPro" id="IPR013986">
    <property type="entry name" value="DExx_box_DNA_helicase_dom_sf"/>
</dbReference>
<dbReference type="EMBL" id="VUOC01000001">
    <property type="protein sequence ID" value="KAA2245277.1"/>
    <property type="molecule type" value="Genomic_DNA"/>
</dbReference>
<keyword evidence="6" id="KW-0238">DNA-binding</keyword>
<dbReference type="Gene3D" id="1.10.10.160">
    <property type="match status" value="1"/>
</dbReference>
<evidence type="ECO:0000256" key="1">
    <source>
        <dbReference type="ARBA" id="ARBA00009922"/>
    </source>
</evidence>
<comment type="catalytic activity">
    <reaction evidence="11">
        <text>ATP + H2O = ADP + phosphate + H(+)</text>
        <dbReference type="Rhea" id="RHEA:13065"/>
        <dbReference type="ChEBI" id="CHEBI:15377"/>
        <dbReference type="ChEBI" id="CHEBI:15378"/>
        <dbReference type="ChEBI" id="CHEBI:30616"/>
        <dbReference type="ChEBI" id="CHEBI:43474"/>
        <dbReference type="ChEBI" id="CHEBI:456216"/>
        <dbReference type="EC" id="5.6.2.4"/>
    </reaction>
</comment>
<keyword evidence="3 12" id="KW-0378">Hydrolase</keyword>
<dbReference type="InterPro" id="IPR000212">
    <property type="entry name" value="DNA_helicase_UvrD/REP"/>
</dbReference>
<evidence type="ECO:0000256" key="8">
    <source>
        <dbReference type="ARBA" id="ARBA00034617"/>
    </source>
</evidence>
<dbReference type="Pfam" id="PF00580">
    <property type="entry name" value="UvrD-helicase"/>
    <property type="match status" value="1"/>
</dbReference>
<evidence type="ECO:0000256" key="7">
    <source>
        <dbReference type="ARBA" id="ARBA00023235"/>
    </source>
</evidence>
<evidence type="ECO:0000256" key="12">
    <source>
        <dbReference type="PROSITE-ProRule" id="PRU00560"/>
    </source>
</evidence>
<dbReference type="GO" id="GO:0005829">
    <property type="term" value="C:cytosol"/>
    <property type="evidence" value="ECO:0007669"/>
    <property type="project" value="TreeGrafter"/>
</dbReference>
<organism evidence="16 17">
    <name type="scientific">Chitinophaga agrisoli</name>
    <dbReference type="NCBI Taxonomy" id="2607653"/>
    <lineage>
        <taxon>Bacteria</taxon>
        <taxon>Pseudomonadati</taxon>
        <taxon>Bacteroidota</taxon>
        <taxon>Chitinophagia</taxon>
        <taxon>Chitinophagales</taxon>
        <taxon>Chitinophagaceae</taxon>
        <taxon>Chitinophaga</taxon>
    </lineage>
</organism>
<dbReference type="AlphaFoldDB" id="A0A5B2W4C8"/>
<dbReference type="InterPro" id="IPR014016">
    <property type="entry name" value="UvrD-like_ATP-bd"/>
</dbReference>
<dbReference type="Pfam" id="PF21196">
    <property type="entry name" value="PcrA_UvrD_tudor"/>
    <property type="match status" value="1"/>
</dbReference>
<evidence type="ECO:0000256" key="13">
    <source>
        <dbReference type="SAM" id="MobiDB-lite"/>
    </source>
</evidence>
<feature type="binding site" evidence="12">
    <location>
        <begin position="28"/>
        <end position="35"/>
    </location>
    <ligand>
        <name>ATP</name>
        <dbReference type="ChEBI" id="CHEBI:30616"/>
    </ligand>
</feature>
<dbReference type="PROSITE" id="PS51198">
    <property type="entry name" value="UVRD_HELICASE_ATP_BIND"/>
    <property type="match status" value="1"/>
</dbReference>
<dbReference type="InterPro" id="IPR014017">
    <property type="entry name" value="DNA_helicase_UvrD-like_C"/>
</dbReference>
<dbReference type="GO" id="GO:0033202">
    <property type="term" value="C:DNA helicase complex"/>
    <property type="evidence" value="ECO:0007669"/>
    <property type="project" value="TreeGrafter"/>
</dbReference>
<gene>
    <name evidence="16" type="ORF">F0L74_04755</name>
</gene>
<dbReference type="GO" id="GO:0043138">
    <property type="term" value="F:3'-5' DNA helicase activity"/>
    <property type="evidence" value="ECO:0007669"/>
    <property type="project" value="UniProtKB-EC"/>
</dbReference>
<dbReference type="Gene3D" id="1.10.486.10">
    <property type="entry name" value="PCRA, domain 4"/>
    <property type="match status" value="1"/>
</dbReference>
<evidence type="ECO:0000313" key="16">
    <source>
        <dbReference type="EMBL" id="KAA2245277.1"/>
    </source>
</evidence>
<evidence type="ECO:0000256" key="2">
    <source>
        <dbReference type="ARBA" id="ARBA00022741"/>
    </source>
</evidence>
<keyword evidence="4 12" id="KW-0347">Helicase</keyword>
<name>A0A5B2W4C8_9BACT</name>
<reference evidence="16 17" key="1">
    <citation type="submission" date="2019-09" db="EMBL/GenBank/DDBJ databases">
        <title>Chitinophaga ginsengihumi sp. nov., isolated from soil of ginseng rhizosphere.</title>
        <authorList>
            <person name="Lee J."/>
        </authorList>
    </citation>
    <scope>NUCLEOTIDE SEQUENCE [LARGE SCALE GENOMIC DNA]</scope>
    <source>
        <strain evidence="16 17">BN140078</strain>
    </source>
</reference>
<keyword evidence="17" id="KW-1185">Reference proteome</keyword>
<proteinExistence type="inferred from homology"/>
<evidence type="ECO:0000259" key="15">
    <source>
        <dbReference type="PROSITE" id="PS51217"/>
    </source>
</evidence>
<dbReference type="GO" id="GO:0003677">
    <property type="term" value="F:DNA binding"/>
    <property type="evidence" value="ECO:0007669"/>
    <property type="project" value="UniProtKB-KW"/>
</dbReference>
<keyword evidence="2 12" id="KW-0547">Nucleotide-binding</keyword>
<evidence type="ECO:0000256" key="10">
    <source>
        <dbReference type="ARBA" id="ARBA00034923"/>
    </source>
</evidence>
<feature type="region of interest" description="Disordered" evidence="13">
    <location>
        <begin position="672"/>
        <end position="727"/>
    </location>
</feature>
<sequence length="783" mass="88828">MNPNYLDELNERQREAVLQIKGPLMIVAGAGSGKTKVLTTRIAHLMRNGVDAFNILSLTFTNKAAREMKERVEKILGGSEARNLYIGTFHSVFARLLRGEAHRLGYPNDFTIYDTDDAKSVIKTVLNEQNLDDKHYKPNFVYNRISAAKNSLMGPAEYQHDYYVQQEDMRANRPMIGKIYELYAARCFKNGAMDFDDLLFKFYILLKQFPEVLHKYQHKFKYIMIDEYQDTNPAQYEIIKLLGAVHENICVVGDDAQSIYSFRGATIQNILQFEKDYDDAKVVKLEQNYRSTKSILNVANEVIAHNKGQIEKALWTNNMEGEKIKLVRTMTDNEEGKYVADIIAEQKLRNHYDNRDFVILYRTNAQSRSFEESLRRKAIPYRIFGGVSFYQRKEIKDFLAYLRITINTRDEESLKRIINYPVRGIGKTTIEKATVLSNEHNITLWEVLERGREFGFKGGTLEAIEGFITMIQSFKAILDKHNAYDVAVQVGKSTNLVKELFNDKTTEGLARYENIQELLNSIKEFTETPTEDGELLDKSLGSYLQQITLLTDADQGGDENSDVVKLMTIHAAKGLEFPVVFSVGLEENLFPSTLSINTREELEEERRLFYVAITRAKARLWLTYAGSRYRFGSLVQNEPSRFLEEMPEQFIDRSYAGGNNIRSPFNSGGGLWNNGGNNMFDRKKAPTSSGTPATSSSSSSSASRPAPKPTPPAGNHVPTPGFAPDDPALMEAGMEVEHQKFGFGTILNMEGAANNRIATVNFPKGGGEKKIMLNYARLMIVKK</sequence>